<evidence type="ECO:0000256" key="7">
    <source>
        <dbReference type="RuleBase" id="RU361150"/>
    </source>
</evidence>
<dbReference type="GO" id="GO:0048020">
    <property type="term" value="F:CCR chemokine receptor binding"/>
    <property type="evidence" value="ECO:0007669"/>
    <property type="project" value="TreeGrafter"/>
</dbReference>
<evidence type="ECO:0000256" key="1">
    <source>
        <dbReference type="ARBA" id="ARBA00004613"/>
    </source>
</evidence>
<comment type="similarity">
    <text evidence="2 7">Belongs to the intercrine beta (chemokine CC) family.</text>
</comment>
<name>A0A2K6FID6_PROCO</name>
<feature type="signal peptide" evidence="7">
    <location>
        <begin position="1"/>
        <end position="26"/>
    </location>
</feature>
<dbReference type="InterPro" id="IPR036048">
    <property type="entry name" value="Interleukin_8-like_sf"/>
</dbReference>
<organism evidence="9 10">
    <name type="scientific">Propithecus coquereli</name>
    <name type="common">Coquerel's sifaka</name>
    <name type="synonym">Propithecus verreauxi coquereli</name>
    <dbReference type="NCBI Taxonomy" id="379532"/>
    <lineage>
        <taxon>Eukaryota</taxon>
        <taxon>Metazoa</taxon>
        <taxon>Chordata</taxon>
        <taxon>Craniata</taxon>
        <taxon>Vertebrata</taxon>
        <taxon>Euteleostomi</taxon>
        <taxon>Mammalia</taxon>
        <taxon>Eutheria</taxon>
        <taxon>Euarchontoglires</taxon>
        <taxon>Primates</taxon>
        <taxon>Strepsirrhini</taxon>
        <taxon>Lemuriformes</taxon>
        <taxon>Indriidae</taxon>
        <taxon>Propithecus</taxon>
    </lineage>
</organism>
<evidence type="ECO:0000313" key="9">
    <source>
        <dbReference type="Ensembl" id="ENSPCOP00000013733.1"/>
    </source>
</evidence>
<evidence type="ECO:0000259" key="8">
    <source>
        <dbReference type="SMART" id="SM00199"/>
    </source>
</evidence>
<evidence type="ECO:0000256" key="5">
    <source>
        <dbReference type="ARBA" id="ARBA00022729"/>
    </source>
</evidence>
<sequence length="119" mass="12959">MKVSEAALPFLILAAALGSQARVIHGDTETRELTVENLQLGSSVMSHGFQSPPDCCFSYTPRSIRCSIMEDYFVTSSGCSQPAVIFRTKKGQRVCANPSDSQVQDCITKLKLNSISRAQ</sequence>
<dbReference type="FunFam" id="2.40.50.40:FF:000002">
    <property type="entry name" value="C-C motif chemokine"/>
    <property type="match status" value="1"/>
</dbReference>
<dbReference type="Pfam" id="PF00048">
    <property type="entry name" value="IL8"/>
    <property type="match status" value="1"/>
</dbReference>
<proteinExistence type="inferred from homology"/>
<keyword evidence="10" id="KW-1185">Reference proteome</keyword>
<keyword evidence="6" id="KW-1015">Disulfide bond</keyword>
<dbReference type="GeneTree" id="ENSGT01100000263482"/>
<keyword evidence="3 7" id="KW-0202">Cytokine</keyword>
<dbReference type="GO" id="GO:0005615">
    <property type="term" value="C:extracellular space"/>
    <property type="evidence" value="ECO:0007669"/>
    <property type="project" value="UniProtKB-KW"/>
</dbReference>
<dbReference type="GO" id="GO:0070098">
    <property type="term" value="P:chemokine-mediated signaling pathway"/>
    <property type="evidence" value="ECO:0007669"/>
    <property type="project" value="TreeGrafter"/>
</dbReference>
<keyword evidence="7" id="KW-0145">Chemotaxis</keyword>
<dbReference type="PANTHER" id="PTHR12015">
    <property type="entry name" value="SMALL INDUCIBLE CYTOKINE A"/>
    <property type="match status" value="1"/>
</dbReference>
<dbReference type="InterPro" id="IPR000827">
    <property type="entry name" value="Chemokine_CC_CS"/>
</dbReference>
<accession>A0A2K6FID6</accession>
<dbReference type="InterPro" id="IPR001811">
    <property type="entry name" value="Chemokine_IL8-like_dom"/>
</dbReference>
<keyword evidence="5 7" id="KW-0732">Signal</keyword>
<keyword evidence="4 7" id="KW-0964">Secreted</keyword>
<dbReference type="PROSITE" id="PS00472">
    <property type="entry name" value="SMALL_CYTOKINES_CC"/>
    <property type="match status" value="1"/>
</dbReference>
<dbReference type="GO" id="GO:0030335">
    <property type="term" value="P:positive regulation of cell migration"/>
    <property type="evidence" value="ECO:0007669"/>
    <property type="project" value="TreeGrafter"/>
</dbReference>
<dbReference type="PANTHER" id="PTHR12015:SF77">
    <property type="entry name" value="C-C MOTIF CHEMOKINE 15"/>
    <property type="match status" value="1"/>
</dbReference>
<feature type="domain" description="Chemokine interleukin-8-like" evidence="8">
    <location>
        <begin position="52"/>
        <end position="110"/>
    </location>
</feature>
<dbReference type="InterPro" id="IPR039809">
    <property type="entry name" value="Chemokine_b/g/d"/>
</dbReference>
<dbReference type="CDD" id="cd00272">
    <property type="entry name" value="Chemokine_CC"/>
    <property type="match status" value="1"/>
</dbReference>
<dbReference type="SUPFAM" id="SSF54117">
    <property type="entry name" value="Interleukin 8-like chemokines"/>
    <property type="match status" value="1"/>
</dbReference>
<protein>
    <recommendedName>
        <fullName evidence="7">C-C motif chemokine</fullName>
    </recommendedName>
</protein>
<dbReference type="Ensembl" id="ENSPCOT00000024337.1">
    <property type="protein sequence ID" value="ENSPCOP00000013733.1"/>
    <property type="gene ID" value="ENSPCOG00000018507.1"/>
</dbReference>
<dbReference type="GO" id="GO:0006954">
    <property type="term" value="P:inflammatory response"/>
    <property type="evidence" value="ECO:0007669"/>
    <property type="project" value="TreeGrafter"/>
</dbReference>
<evidence type="ECO:0000256" key="4">
    <source>
        <dbReference type="ARBA" id="ARBA00022525"/>
    </source>
</evidence>
<evidence type="ECO:0000313" key="10">
    <source>
        <dbReference type="Proteomes" id="UP000233160"/>
    </source>
</evidence>
<dbReference type="SMART" id="SM00199">
    <property type="entry name" value="SCY"/>
    <property type="match status" value="1"/>
</dbReference>
<evidence type="ECO:0000256" key="3">
    <source>
        <dbReference type="ARBA" id="ARBA00022514"/>
    </source>
</evidence>
<dbReference type="AlphaFoldDB" id="A0A2K6FID6"/>
<feature type="chain" id="PRO_5014206385" description="C-C motif chemokine" evidence="7">
    <location>
        <begin position="27"/>
        <end position="119"/>
    </location>
</feature>
<reference evidence="9" key="2">
    <citation type="submission" date="2025-09" db="UniProtKB">
        <authorList>
            <consortium name="Ensembl"/>
        </authorList>
    </citation>
    <scope>IDENTIFICATION</scope>
</reference>
<dbReference type="GO" id="GO:0008009">
    <property type="term" value="F:chemokine activity"/>
    <property type="evidence" value="ECO:0007669"/>
    <property type="project" value="InterPro"/>
</dbReference>
<reference evidence="9" key="1">
    <citation type="submission" date="2025-08" db="UniProtKB">
        <authorList>
            <consortium name="Ensembl"/>
        </authorList>
    </citation>
    <scope>IDENTIFICATION</scope>
</reference>
<dbReference type="GO" id="GO:0061844">
    <property type="term" value="P:antimicrobial humoral immune response mediated by antimicrobial peptide"/>
    <property type="evidence" value="ECO:0007669"/>
    <property type="project" value="TreeGrafter"/>
</dbReference>
<comment type="subcellular location">
    <subcellularLocation>
        <location evidence="1 7">Secreted</location>
    </subcellularLocation>
</comment>
<dbReference type="Gene3D" id="2.40.50.40">
    <property type="match status" value="1"/>
</dbReference>
<evidence type="ECO:0000256" key="2">
    <source>
        <dbReference type="ARBA" id="ARBA00010868"/>
    </source>
</evidence>
<dbReference type="OMA" id="FHHPSDC"/>
<dbReference type="STRING" id="379532.ENSPCOP00000013733"/>
<evidence type="ECO:0000256" key="6">
    <source>
        <dbReference type="ARBA" id="ARBA00023157"/>
    </source>
</evidence>
<dbReference type="Proteomes" id="UP000233160">
    <property type="component" value="Unassembled WGS sequence"/>
</dbReference>